<dbReference type="RefSeq" id="WP_095694387.1">
    <property type="nucleotide sequence ID" value="NZ_CP023068.1"/>
</dbReference>
<evidence type="ECO:0000313" key="3">
    <source>
        <dbReference type="Proteomes" id="UP000217211"/>
    </source>
</evidence>
<dbReference type="Pfam" id="PF13665">
    <property type="entry name" value="Tox-PAAR-like"/>
    <property type="match status" value="1"/>
</dbReference>
<gene>
    <name evidence="2" type="ORF">SJ05684_b57720</name>
</gene>
<accession>A0A249PM43</accession>
<organism evidence="2 3">
    <name type="scientific">Sinorhizobium sojae CCBAU 05684</name>
    <dbReference type="NCBI Taxonomy" id="716928"/>
    <lineage>
        <taxon>Bacteria</taxon>
        <taxon>Pseudomonadati</taxon>
        <taxon>Pseudomonadota</taxon>
        <taxon>Alphaproteobacteria</taxon>
        <taxon>Hyphomicrobiales</taxon>
        <taxon>Rhizobiaceae</taxon>
        <taxon>Sinorhizobium/Ensifer group</taxon>
        <taxon>Sinorhizobium</taxon>
    </lineage>
</organism>
<feature type="region of interest" description="Disordered" evidence="1">
    <location>
        <begin position="1"/>
        <end position="25"/>
    </location>
</feature>
<keyword evidence="2" id="KW-0614">Plasmid</keyword>
<dbReference type="KEGG" id="esj:SJ05684_b57720"/>
<feature type="compositionally biased region" description="Basic and acidic residues" evidence="1">
    <location>
        <begin position="318"/>
        <end position="329"/>
    </location>
</feature>
<evidence type="ECO:0000313" key="2">
    <source>
        <dbReference type="EMBL" id="ASY66754.1"/>
    </source>
</evidence>
<dbReference type="AlphaFoldDB" id="A0A249PM43"/>
<sequence length="494" mass="53848">MSFPPPADNYVGEPQYPNPWTTKRPLEGLRDTDAAKIICLAPDVCLTPVGKDVVPIPYQIVDYCGHDENYTPSVRFTGQKAMVLRSNTTHAHGDAPGTKKGIKSGAVEDICEPISHASQVRAEGSHVIRHLDRFWMNRRNTQGEAQFVRATKTYGPPKDDDPVPGSLRSSEFGRVMSDASPEELIMGAQYAQALPAHQLPTPGGGSAVPVPQPKGPGTVIRPSLERAPQWYNNRTPPHLDSRPNAGQWARYGVWARRFTAIGILIEGIFVPSNGANLSDVVPQDGFEEEVVRTFHEGLKHGADSWAMRDWAMEQINEHRSRPQHERPRPEAVPQPDTVRIDRENEFPCLVGPYSEIAPICPGQAHHIVPDMALRYGTREEGAAGQKRIPNAPSLGRGMTVCLSQSMHSGLHSSLNSTLAALGAMQTPAGTAPMIRILNASTASIDSVIGLSKECKERAKAAARLQMMPLAAQPGRTTVSLPNPAATEVLRRGRY</sequence>
<name>A0A249PM43_9HYPH</name>
<proteinExistence type="predicted"/>
<protein>
    <submittedName>
        <fullName evidence="2">Glutamate synthase [NADPH] large chain</fullName>
    </submittedName>
</protein>
<feature type="region of interest" description="Disordered" evidence="1">
    <location>
        <begin position="318"/>
        <end position="337"/>
    </location>
</feature>
<geneLocation type="plasmid" evidence="3">
    <name>psj05684b</name>
</geneLocation>
<dbReference type="EMBL" id="CP023068">
    <property type="protein sequence ID" value="ASY66754.1"/>
    <property type="molecule type" value="Genomic_DNA"/>
</dbReference>
<reference evidence="2 3" key="1">
    <citation type="submission" date="2017-08" db="EMBL/GenBank/DDBJ databases">
        <title>Multipartite genome sequences of Sinorhizobium species nodulating soybeans.</title>
        <authorList>
            <person name="Tian C.F."/>
        </authorList>
    </citation>
    <scope>NUCLEOTIDE SEQUENCE [LARGE SCALE GENOMIC DNA]</scope>
    <source>
        <strain evidence="2 3">CCBAU 05684</strain>
        <plasmid evidence="3">psj05684b</plasmid>
    </source>
</reference>
<dbReference type="Proteomes" id="UP000217211">
    <property type="component" value="Plasmid pSJ05684b"/>
</dbReference>
<evidence type="ECO:0000256" key="1">
    <source>
        <dbReference type="SAM" id="MobiDB-lite"/>
    </source>
</evidence>
<keyword evidence="3" id="KW-1185">Reference proteome</keyword>